<keyword evidence="2" id="KW-1185">Reference proteome</keyword>
<dbReference type="Proteomes" id="UP000293291">
    <property type="component" value="Unassembled WGS sequence"/>
</dbReference>
<evidence type="ECO:0000313" key="2">
    <source>
        <dbReference type="Proteomes" id="UP000293291"/>
    </source>
</evidence>
<dbReference type="OrthoDB" id="3761219at2"/>
<comment type="caution">
    <text evidence="1">The sequence shown here is derived from an EMBL/GenBank/DDBJ whole genome shotgun (WGS) entry which is preliminary data.</text>
</comment>
<reference evidence="1 2" key="1">
    <citation type="submission" date="2019-01" db="EMBL/GenBank/DDBJ databases">
        <title>Novel species of Nocardioides.</title>
        <authorList>
            <person name="Liu Q."/>
            <person name="Xin Y.-H."/>
        </authorList>
    </citation>
    <scope>NUCLEOTIDE SEQUENCE [LARGE SCALE GENOMIC DNA]</scope>
    <source>
        <strain evidence="1 2">CGMCC 4.6875</strain>
    </source>
</reference>
<proteinExistence type="predicted"/>
<organism evidence="1 2">
    <name type="scientific">Nocardioides ganghwensis</name>
    <dbReference type="NCBI Taxonomy" id="252230"/>
    <lineage>
        <taxon>Bacteria</taxon>
        <taxon>Bacillati</taxon>
        <taxon>Actinomycetota</taxon>
        <taxon>Actinomycetes</taxon>
        <taxon>Propionibacteriales</taxon>
        <taxon>Nocardioidaceae</taxon>
        <taxon>Nocardioides</taxon>
    </lineage>
</organism>
<protein>
    <submittedName>
        <fullName evidence="1">Uncharacterized protein</fullName>
    </submittedName>
</protein>
<evidence type="ECO:0000313" key="1">
    <source>
        <dbReference type="EMBL" id="RYB99647.1"/>
    </source>
</evidence>
<dbReference type="EMBL" id="SDWU01000018">
    <property type="protein sequence ID" value="RYB99647.1"/>
    <property type="molecule type" value="Genomic_DNA"/>
</dbReference>
<gene>
    <name evidence="1" type="ORF">EUA07_15995</name>
</gene>
<name>A0A4Q2S8C5_9ACTN</name>
<dbReference type="RefSeq" id="WP_129456178.1">
    <property type="nucleotide sequence ID" value="NZ_JACXYX010000005.1"/>
</dbReference>
<dbReference type="AlphaFoldDB" id="A0A4Q2S8C5"/>
<accession>A0A4Q2S8C5</accession>
<sequence length="348" mass="37129">MDEHIWTTTSRISVSGPSGWAPVEQLEVPHASGRAVVRVERYRVPPDADIDSLAAQHGVRIAVEGGTDSGTEPHEVLGSADGRRRTVTWSDEDGRLQAVVDYALDRGRLVVVTTVTPVDDPTLAGAAAGVVASIRVSEPVHMPEDQLPLRPGRVDLSEVARAWREGTRPEPREEHVITTEESFGAAKHFGVAMLPGADTSLWDQLDMAQRDLAAAVAWRSLEARGAADGTDLGEALELAASHDLIVMVTGRRGEESSTQWFAARPDRMVRLRPSGAGRITLTTHPTADLADLVLASTAQDAEVSASAVYRADGHVVGDETSWHGDDAPEGVREALGRLVTQTHVGGAP</sequence>